<keyword evidence="6" id="KW-1185">Reference proteome</keyword>
<dbReference type="PANTHER" id="PTHR10072:SF41">
    <property type="entry name" value="IRON-SULFUR CLUSTER ASSEMBLY 1 HOMOLOG, MITOCHONDRIAL"/>
    <property type="match status" value="1"/>
</dbReference>
<comment type="caution">
    <text evidence="5">The sequence shown here is derived from an EMBL/GenBank/DDBJ whole genome shotgun (WGS) entry which is preliminary data.</text>
</comment>
<evidence type="ECO:0000313" key="6">
    <source>
        <dbReference type="Proteomes" id="UP001230268"/>
    </source>
</evidence>
<dbReference type="PROSITE" id="PS01152">
    <property type="entry name" value="HESB"/>
    <property type="match status" value="1"/>
</dbReference>
<dbReference type="EMBL" id="JAVEPI010000001">
    <property type="protein sequence ID" value="KAK1444485.1"/>
    <property type="molecule type" value="Genomic_DNA"/>
</dbReference>
<reference evidence="5" key="1">
    <citation type="submission" date="2023-08" db="EMBL/GenBank/DDBJ databases">
        <title>Draft sequence of the Babesia gibsoni genome.</title>
        <authorList>
            <person name="Yamagishi J.Y."/>
            <person name="Xuan X.X."/>
        </authorList>
    </citation>
    <scope>NUCLEOTIDE SEQUENCE</scope>
    <source>
        <strain evidence="5">Azabu</strain>
    </source>
</reference>
<dbReference type="AlphaFoldDB" id="A0AAD8PFW2"/>
<feature type="domain" description="Core" evidence="4">
    <location>
        <begin position="95"/>
        <end position="196"/>
    </location>
</feature>
<evidence type="ECO:0000313" key="5">
    <source>
        <dbReference type="EMBL" id="KAK1444485.1"/>
    </source>
</evidence>
<dbReference type="GO" id="GO:0051537">
    <property type="term" value="F:2 iron, 2 sulfur cluster binding"/>
    <property type="evidence" value="ECO:0007669"/>
    <property type="project" value="TreeGrafter"/>
</dbReference>
<comment type="similarity">
    <text evidence="2">Belongs to the HesB/IscA family.</text>
</comment>
<keyword evidence="3" id="KW-0411">Iron-sulfur</keyword>
<dbReference type="Proteomes" id="UP001230268">
    <property type="component" value="Unassembled WGS sequence"/>
</dbReference>
<protein>
    <recommendedName>
        <fullName evidence="4">Core domain-containing protein</fullName>
    </recommendedName>
</protein>
<sequence>MSLSILAKEVTKCAKRQMRCVLLPKTRQRFTTQKEDVGHSTISYDDSSLMSIQSKTIGTTWFLSRRSSMLFSTQASGQGVEVKRRTLKPAKGQMVTLTDRAIEHLHGLTTESNTIVKLYFVVKGCNGYAYEMEKVDVKSLDPMDELIVDKNGKPVLVIENKASFHLLGCHIDYEVSDVEEGFVFNNPNVTSKCGCGYSFQFGT</sequence>
<dbReference type="GO" id="GO:0016226">
    <property type="term" value="P:iron-sulfur cluster assembly"/>
    <property type="evidence" value="ECO:0007669"/>
    <property type="project" value="InterPro"/>
</dbReference>
<dbReference type="SUPFAM" id="SSF89360">
    <property type="entry name" value="HesB-like domain"/>
    <property type="match status" value="1"/>
</dbReference>
<dbReference type="InterPro" id="IPR017870">
    <property type="entry name" value="FeS_cluster_insertion_CS"/>
</dbReference>
<dbReference type="GO" id="GO:0051539">
    <property type="term" value="F:4 iron, 4 sulfur cluster binding"/>
    <property type="evidence" value="ECO:0007669"/>
    <property type="project" value="UniProtKB-KW"/>
</dbReference>
<keyword evidence="3" id="KW-0479">Metal-binding</keyword>
<dbReference type="Gene3D" id="2.60.300.12">
    <property type="entry name" value="HesB-like domain"/>
    <property type="match status" value="1"/>
</dbReference>
<keyword evidence="3" id="KW-0004">4Fe-4S</keyword>
<dbReference type="InterPro" id="IPR000361">
    <property type="entry name" value="ATAP_core_dom"/>
</dbReference>
<accession>A0AAD8PFW2</accession>
<evidence type="ECO:0000256" key="2">
    <source>
        <dbReference type="ARBA" id="ARBA00006718"/>
    </source>
</evidence>
<dbReference type="InterPro" id="IPR016092">
    <property type="entry name" value="ATAP"/>
</dbReference>
<evidence type="ECO:0000259" key="4">
    <source>
        <dbReference type="Pfam" id="PF01521"/>
    </source>
</evidence>
<dbReference type="InterPro" id="IPR035903">
    <property type="entry name" value="HesB-like_dom_sf"/>
</dbReference>
<keyword evidence="3" id="KW-0408">Iron</keyword>
<gene>
    <name evidence="5" type="ORF">BgAZ_103910</name>
</gene>
<comment type="pathway">
    <text evidence="1">Cofactor biosynthesis; iron-sulfur cluster biosynthesis.</text>
</comment>
<dbReference type="InterPro" id="IPR050322">
    <property type="entry name" value="Fe-S_cluster_asmbl/transfer"/>
</dbReference>
<dbReference type="Pfam" id="PF01521">
    <property type="entry name" value="Fe-S_biosyn"/>
    <property type="match status" value="1"/>
</dbReference>
<organism evidence="5 6">
    <name type="scientific">Babesia gibsoni</name>
    <dbReference type="NCBI Taxonomy" id="33632"/>
    <lineage>
        <taxon>Eukaryota</taxon>
        <taxon>Sar</taxon>
        <taxon>Alveolata</taxon>
        <taxon>Apicomplexa</taxon>
        <taxon>Aconoidasida</taxon>
        <taxon>Piroplasmida</taxon>
        <taxon>Babesiidae</taxon>
        <taxon>Babesia</taxon>
    </lineage>
</organism>
<dbReference type="PANTHER" id="PTHR10072">
    <property type="entry name" value="IRON-SULFUR CLUSTER ASSEMBLY PROTEIN"/>
    <property type="match status" value="1"/>
</dbReference>
<dbReference type="GO" id="GO:0005739">
    <property type="term" value="C:mitochondrion"/>
    <property type="evidence" value="ECO:0007669"/>
    <property type="project" value="TreeGrafter"/>
</dbReference>
<dbReference type="NCBIfam" id="TIGR00049">
    <property type="entry name" value="iron-sulfur cluster assembly accessory protein"/>
    <property type="match status" value="1"/>
</dbReference>
<proteinExistence type="inferred from homology"/>
<name>A0AAD8PFW2_BABGI</name>
<evidence type="ECO:0000256" key="1">
    <source>
        <dbReference type="ARBA" id="ARBA00005151"/>
    </source>
</evidence>
<evidence type="ECO:0000256" key="3">
    <source>
        <dbReference type="ARBA" id="ARBA00022485"/>
    </source>
</evidence>